<dbReference type="ExpressionAtlas" id="A0A0Q3P5H0">
    <property type="expression patterns" value="baseline"/>
</dbReference>
<accession>A0A0Q3P5H0</accession>
<dbReference type="Proteomes" id="UP000008810">
    <property type="component" value="Chromosome 5"/>
</dbReference>
<proteinExistence type="predicted"/>
<dbReference type="EMBL" id="CM000884">
    <property type="protein sequence ID" value="KQJ84081.1"/>
    <property type="molecule type" value="Genomic_DNA"/>
</dbReference>
<reference evidence="2" key="2">
    <citation type="submission" date="2017-06" db="EMBL/GenBank/DDBJ databases">
        <title>WGS assembly of Brachypodium distachyon.</title>
        <authorList>
            <consortium name="The International Brachypodium Initiative"/>
            <person name="Lucas S."/>
            <person name="Harmon-Smith M."/>
            <person name="Lail K."/>
            <person name="Tice H."/>
            <person name="Grimwood J."/>
            <person name="Bruce D."/>
            <person name="Barry K."/>
            <person name="Shu S."/>
            <person name="Lindquist E."/>
            <person name="Wang M."/>
            <person name="Pitluck S."/>
            <person name="Vogel J.P."/>
            <person name="Garvin D.F."/>
            <person name="Mockler T.C."/>
            <person name="Schmutz J."/>
            <person name="Rokhsar D."/>
            <person name="Bevan M.W."/>
        </authorList>
    </citation>
    <scope>NUCLEOTIDE SEQUENCE</scope>
    <source>
        <strain evidence="2">Bd21</strain>
    </source>
</reference>
<evidence type="ECO:0000313" key="2">
    <source>
        <dbReference type="EMBL" id="KQJ84081.1"/>
    </source>
</evidence>
<evidence type="ECO:0000256" key="1">
    <source>
        <dbReference type="SAM" id="MobiDB-lite"/>
    </source>
</evidence>
<dbReference type="EnsemblPlants" id="KQJ84081">
    <property type="protein sequence ID" value="KQJ84081"/>
    <property type="gene ID" value="BRADI_5g18550v3"/>
</dbReference>
<reference evidence="3" key="3">
    <citation type="submission" date="2018-08" db="UniProtKB">
        <authorList>
            <consortium name="EnsemblPlants"/>
        </authorList>
    </citation>
    <scope>IDENTIFICATION</scope>
    <source>
        <strain evidence="3">cv. Bd21</strain>
    </source>
</reference>
<keyword evidence="4" id="KW-1185">Reference proteome</keyword>
<gene>
    <name evidence="2" type="ORF">BRADI_5g18550v3</name>
</gene>
<feature type="region of interest" description="Disordered" evidence="1">
    <location>
        <begin position="48"/>
        <end position="75"/>
    </location>
</feature>
<dbReference type="Gramene" id="KQJ84081">
    <property type="protein sequence ID" value="KQJ84081"/>
    <property type="gene ID" value="BRADI_5g18550v3"/>
</dbReference>
<evidence type="ECO:0000313" key="3">
    <source>
        <dbReference type="EnsemblPlants" id="KQJ84081"/>
    </source>
</evidence>
<feature type="compositionally biased region" description="Basic and acidic residues" evidence="1">
    <location>
        <begin position="160"/>
        <end position="170"/>
    </location>
</feature>
<feature type="region of interest" description="Disordered" evidence="1">
    <location>
        <begin position="151"/>
        <end position="177"/>
    </location>
</feature>
<protein>
    <submittedName>
        <fullName evidence="2 3">Uncharacterized protein</fullName>
    </submittedName>
</protein>
<name>A0A0Q3P5H0_BRADI</name>
<dbReference type="AlphaFoldDB" id="A0A0Q3P5H0"/>
<sequence length="216" mass="23620">MTVVAILQEAMDVGLHGTGATTSGQQASWMQTVAAARCLGIRCSRLSGGGGRRQLQEQRRWKGSTGAAQEQRLQRGRRMAGRWEEIGAVLAERRRAGGGEERVKAGVSSWTKLMARGWRPSSAGEAAVADVLPVVVCILSFRNQAALSGGTGMDGGWKSGEQRAEERRTAEWVGEEQSAGRAMSRYRLREREEVDEEPACCSKKRPIQAWILAIFF</sequence>
<dbReference type="InParanoid" id="A0A0Q3P5H0"/>
<evidence type="ECO:0000313" key="4">
    <source>
        <dbReference type="Proteomes" id="UP000008810"/>
    </source>
</evidence>
<reference evidence="2 3" key="1">
    <citation type="journal article" date="2010" name="Nature">
        <title>Genome sequencing and analysis of the model grass Brachypodium distachyon.</title>
        <authorList>
            <consortium name="International Brachypodium Initiative"/>
        </authorList>
    </citation>
    <scope>NUCLEOTIDE SEQUENCE [LARGE SCALE GENOMIC DNA]</scope>
    <source>
        <strain evidence="2 3">Bd21</strain>
    </source>
</reference>
<organism evidence="2">
    <name type="scientific">Brachypodium distachyon</name>
    <name type="common">Purple false brome</name>
    <name type="synonym">Trachynia distachya</name>
    <dbReference type="NCBI Taxonomy" id="15368"/>
    <lineage>
        <taxon>Eukaryota</taxon>
        <taxon>Viridiplantae</taxon>
        <taxon>Streptophyta</taxon>
        <taxon>Embryophyta</taxon>
        <taxon>Tracheophyta</taxon>
        <taxon>Spermatophyta</taxon>
        <taxon>Magnoliopsida</taxon>
        <taxon>Liliopsida</taxon>
        <taxon>Poales</taxon>
        <taxon>Poaceae</taxon>
        <taxon>BOP clade</taxon>
        <taxon>Pooideae</taxon>
        <taxon>Stipodae</taxon>
        <taxon>Brachypodieae</taxon>
        <taxon>Brachypodium</taxon>
    </lineage>
</organism>